<comment type="caution">
    <text evidence="3">The sequence shown here is derived from an EMBL/GenBank/DDBJ whole genome shotgun (WGS) entry which is preliminary data.</text>
</comment>
<feature type="repeat" description="PPR" evidence="2">
    <location>
        <begin position="51"/>
        <end position="85"/>
    </location>
</feature>
<proteinExistence type="predicted"/>
<keyword evidence="1" id="KW-0677">Repeat</keyword>
<sequence length="107" mass="11998">MVGGIEKPILNASDVEKIVEIVRMFVLNMTQVKQALKVIRDADEKKELPSQLRNFVSLVDSMRKAGRLDTSMKVYMEMQGFGLRPSATMYVSMIESFVKAASPGLWA</sequence>
<dbReference type="NCBIfam" id="TIGR00756">
    <property type="entry name" value="PPR"/>
    <property type="match status" value="1"/>
</dbReference>
<dbReference type="AlphaFoldDB" id="A0AAV3PVQ8"/>
<accession>A0AAV3PVQ8</accession>
<dbReference type="InterPro" id="IPR011990">
    <property type="entry name" value="TPR-like_helical_dom_sf"/>
</dbReference>
<protein>
    <recommendedName>
        <fullName evidence="5">Pentatricopeptide repeat-containing protein</fullName>
    </recommendedName>
</protein>
<organism evidence="3 4">
    <name type="scientific">Lithospermum erythrorhizon</name>
    <name type="common">Purple gromwell</name>
    <name type="synonym">Lithospermum officinale var. erythrorhizon</name>
    <dbReference type="NCBI Taxonomy" id="34254"/>
    <lineage>
        <taxon>Eukaryota</taxon>
        <taxon>Viridiplantae</taxon>
        <taxon>Streptophyta</taxon>
        <taxon>Embryophyta</taxon>
        <taxon>Tracheophyta</taxon>
        <taxon>Spermatophyta</taxon>
        <taxon>Magnoliopsida</taxon>
        <taxon>eudicotyledons</taxon>
        <taxon>Gunneridae</taxon>
        <taxon>Pentapetalae</taxon>
        <taxon>asterids</taxon>
        <taxon>lamiids</taxon>
        <taxon>Boraginales</taxon>
        <taxon>Boraginaceae</taxon>
        <taxon>Boraginoideae</taxon>
        <taxon>Lithospermeae</taxon>
        <taxon>Lithospermum</taxon>
    </lineage>
</organism>
<evidence type="ECO:0000256" key="2">
    <source>
        <dbReference type="PROSITE-ProRule" id="PRU00708"/>
    </source>
</evidence>
<dbReference type="EMBL" id="BAABME010019056">
    <property type="protein sequence ID" value="GAA0155902.1"/>
    <property type="molecule type" value="Genomic_DNA"/>
</dbReference>
<name>A0AAV3PVQ8_LITER</name>
<dbReference type="Gene3D" id="1.25.40.10">
    <property type="entry name" value="Tetratricopeptide repeat domain"/>
    <property type="match status" value="1"/>
</dbReference>
<reference evidence="3 4" key="1">
    <citation type="submission" date="2024-01" db="EMBL/GenBank/DDBJ databases">
        <title>The complete chloroplast genome sequence of Lithospermum erythrorhizon: insights into the phylogenetic relationship among Boraginaceae species and the maternal lineages of purple gromwells.</title>
        <authorList>
            <person name="Okada T."/>
            <person name="Watanabe K."/>
        </authorList>
    </citation>
    <scope>NUCLEOTIDE SEQUENCE [LARGE SCALE GENOMIC DNA]</scope>
</reference>
<keyword evidence="4" id="KW-1185">Reference proteome</keyword>
<gene>
    <name evidence="3" type="ORF">LIER_38178</name>
</gene>
<dbReference type="Proteomes" id="UP001454036">
    <property type="component" value="Unassembled WGS sequence"/>
</dbReference>
<evidence type="ECO:0000313" key="3">
    <source>
        <dbReference type="EMBL" id="GAA0155902.1"/>
    </source>
</evidence>
<dbReference type="PROSITE" id="PS51375">
    <property type="entry name" value="PPR"/>
    <property type="match status" value="1"/>
</dbReference>
<evidence type="ECO:0000256" key="1">
    <source>
        <dbReference type="ARBA" id="ARBA00022737"/>
    </source>
</evidence>
<evidence type="ECO:0008006" key="5">
    <source>
        <dbReference type="Google" id="ProtNLM"/>
    </source>
</evidence>
<evidence type="ECO:0000313" key="4">
    <source>
        <dbReference type="Proteomes" id="UP001454036"/>
    </source>
</evidence>
<dbReference type="InterPro" id="IPR002885">
    <property type="entry name" value="PPR_rpt"/>
</dbReference>